<dbReference type="RefSeq" id="WP_078761150.1">
    <property type="nucleotide sequence ID" value="NZ_FUWS01000004.1"/>
</dbReference>
<gene>
    <name evidence="2" type="ORF">SAMN02745673_01787</name>
</gene>
<keyword evidence="3" id="KW-1185">Reference proteome</keyword>
<dbReference type="Pfam" id="PF01494">
    <property type="entry name" value="FAD_binding_3"/>
    <property type="match status" value="1"/>
</dbReference>
<dbReference type="OrthoDB" id="3356051at2"/>
<protein>
    <submittedName>
        <fullName evidence="2">2-polyprenyl-6-methoxyphenol hydroxylase</fullName>
    </submittedName>
</protein>
<dbReference type="STRING" id="1122192.SAMN02745673_01787"/>
<accession>A0A1T4PF62</accession>
<sequence>MTGTSGKPRALVVGLGIAGAAAALRLHQIGWEPVVVERAPGRRSGGYFVGVFGTGVATARRLGVLEQIGDRTAPDTVGYEVDRAGRRSRGMSYDELPGHPRLVLRGDIESALFEALPQDVQIRYATVPVHIRQDTAAAHVTLHDTAAGTETTEAFDLVVGADGMRSTVRRLVFGPDANHLHALNYMIAATLMRGPLEGFRAQDAVVLAEPGRSAWTFAFGDHAPGLLFSWRTGDVDAEFARPAVESVRAAFGPEPPGPILGQLMEELEQADDFLFDSVHQVRMRQWHHGRVVLLGDAAWCLTLYSGMGASTAMAGAELLGTMLDRHPDDLGRALDSWHKRLSPFIAYQLKSGMQMRQLFTPGDRSQQRRRAAMMRLRNAPLIGTVLQKQMSRSEDFRMKALDIAAP</sequence>
<dbReference type="Gene3D" id="3.50.50.60">
    <property type="entry name" value="FAD/NAD(P)-binding domain"/>
    <property type="match status" value="1"/>
</dbReference>
<dbReference type="Proteomes" id="UP000190637">
    <property type="component" value="Unassembled WGS sequence"/>
</dbReference>
<dbReference type="SUPFAM" id="SSF51905">
    <property type="entry name" value="FAD/NAD(P)-binding domain"/>
    <property type="match status" value="1"/>
</dbReference>
<evidence type="ECO:0000313" key="2">
    <source>
        <dbReference type="EMBL" id="SJZ90142.1"/>
    </source>
</evidence>
<dbReference type="EMBL" id="FUWS01000004">
    <property type="protein sequence ID" value="SJZ90142.1"/>
    <property type="molecule type" value="Genomic_DNA"/>
</dbReference>
<dbReference type="InterPro" id="IPR051704">
    <property type="entry name" value="FAD_aromatic-hydroxylase"/>
</dbReference>
<organism evidence="2 3">
    <name type="scientific">Marinactinospora thermotolerans DSM 45154</name>
    <dbReference type="NCBI Taxonomy" id="1122192"/>
    <lineage>
        <taxon>Bacteria</taxon>
        <taxon>Bacillati</taxon>
        <taxon>Actinomycetota</taxon>
        <taxon>Actinomycetes</taxon>
        <taxon>Streptosporangiales</taxon>
        <taxon>Nocardiopsidaceae</taxon>
        <taxon>Marinactinospora</taxon>
    </lineage>
</organism>
<name>A0A1T4PF62_9ACTN</name>
<dbReference type="AlphaFoldDB" id="A0A1T4PF62"/>
<dbReference type="GO" id="GO:0071949">
    <property type="term" value="F:FAD binding"/>
    <property type="evidence" value="ECO:0007669"/>
    <property type="project" value="InterPro"/>
</dbReference>
<dbReference type="PANTHER" id="PTHR46865:SF8">
    <property type="entry name" value="POSSIBLE OXIDOREDUCTASE"/>
    <property type="match status" value="1"/>
</dbReference>
<evidence type="ECO:0000259" key="1">
    <source>
        <dbReference type="Pfam" id="PF01494"/>
    </source>
</evidence>
<dbReference type="PRINTS" id="PR00420">
    <property type="entry name" value="RNGMNOXGNASE"/>
</dbReference>
<reference evidence="2 3" key="1">
    <citation type="submission" date="2017-02" db="EMBL/GenBank/DDBJ databases">
        <authorList>
            <person name="Peterson S.W."/>
        </authorList>
    </citation>
    <scope>NUCLEOTIDE SEQUENCE [LARGE SCALE GENOMIC DNA]</scope>
    <source>
        <strain evidence="2 3">DSM 45154</strain>
    </source>
</reference>
<feature type="domain" description="FAD-binding" evidence="1">
    <location>
        <begin position="10"/>
        <end position="324"/>
    </location>
</feature>
<dbReference type="PANTHER" id="PTHR46865">
    <property type="entry name" value="OXIDOREDUCTASE-RELATED"/>
    <property type="match status" value="1"/>
</dbReference>
<dbReference type="InterPro" id="IPR002938">
    <property type="entry name" value="FAD-bd"/>
</dbReference>
<dbReference type="Gene3D" id="3.30.9.10">
    <property type="entry name" value="D-Amino Acid Oxidase, subunit A, domain 2"/>
    <property type="match status" value="1"/>
</dbReference>
<proteinExistence type="predicted"/>
<evidence type="ECO:0000313" key="3">
    <source>
        <dbReference type="Proteomes" id="UP000190637"/>
    </source>
</evidence>
<dbReference type="InterPro" id="IPR036188">
    <property type="entry name" value="FAD/NAD-bd_sf"/>
</dbReference>